<dbReference type="OrthoDB" id="1708048at2"/>
<name>A0A135L0V9_9BACI</name>
<dbReference type="RefSeq" id="WP_068722267.1">
    <property type="nucleotide sequence ID" value="NZ_LSKU01000001.1"/>
</dbReference>
<comment type="caution">
    <text evidence="1">The sequence shown here is derived from an EMBL/GenBank/DDBJ whole genome shotgun (WGS) entry which is preliminary data.</text>
</comment>
<protein>
    <submittedName>
        <fullName evidence="1">Uncharacterized protein</fullName>
    </submittedName>
</protein>
<dbReference type="Proteomes" id="UP000070352">
    <property type="component" value="Unassembled WGS sequence"/>
</dbReference>
<evidence type="ECO:0000313" key="1">
    <source>
        <dbReference type="EMBL" id="KXG42630.1"/>
    </source>
</evidence>
<keyword evidence="2" id="KW-1185">Reference proteome</keyword>
<dbReference type="AlphaFoldDB" id="A0A135L0V9"/>
<reference evidence="1 2" key="1">
    <citation type="submission" date="2016-02" db="EMBL/GenBank/DDBJ databases">
        <title>Draft Genome for Tepidibacillus decaturensis nov. sp. Strain Z9, an Anaerobic, Moderately Thermophilic and Heterotrophic Bacterium from Deep Subsurface of the Illinois Basin, USA.</title>
        <authorList>
            <person name="Dong Y."/>
            <person name="Chang J.Y."/>
            <person name="Sanford R."/>
            <person name="Fouke B.W."/>
        </authorList>
    </citation>
    <scope>NUCLEOTIDE SEQUENCE [LARGE SCALE GENOMIC DNA]</scope>
    <source>
        <strain evidence="1 2">Z9</strain>
    </source>
</reference>
<proteinExistence type="predicted"/>
<dbReference type="EMBL" id="LSKU01000001">
    <property type="protein sequence ID" value="KXG42630.1"/>
    <property type="molecule type" value="Genomic_DNA"/>
</dbReference>
<sequence>MQTESLKKQWESREVSKYYGDSKVSGDVSIQADYYSRPGMFLVTLDTASSSSSAWAGGHAA</sequence>
<accession>A0A135L0V9</accession>
<organism evidence="1 2">
    <name type="scientific">Tepidibacillus decaturensis</name>
    <dbReference type="NCBI Taxonomy" id="1413211"/>
    <lineage>
        <taxon>Bacteria</taxon>
        <taxon>Bacillati</taxon>
        <taxon>Bacillota</taxon>
        <taxon>Bacilli</taxon>
        <taxon>Bacillales</taxon>
        <taxon>Bacillaceae</taxon>
        <taxon>Tepidibacillus</taxon>
    </lineage>
</organism>
<gene>
    <name evidence="1" type="ORF">U473_00145</name>
</gene>
<evidence type="ECO:0000313" key="2">
    <source>
        <dbReference type="Proteomes" id="UP000070352"/>
    </source>
</evidence>